<keyword evidence="2" id="KW-1185">Reference proteome</keyword>
<name>A0A9N9N350_FUNMO</name>
<dbReference type="AlphaFoldDB" id="A0A9N9N350"/>
<dbReference type="EMBL" id="CAJVPP010008629">
    <property type="protein sequence ID" value="CAG8698416.1"/>
    <property type="molecule type" value="Genomic_DNA"/>
</dbReference>
<feature type="non-terminal residue" evidence="1">
    <location>
        <position position="61"/>
    </location>
</feature>
<gene>
    <name evidence="1" type="ORF">FMOSSE_LOCUS13702</name>
</gene>
<accession>A0A9N9N350</accession>
<proteinExistence type="predicted"/>
<reference evidence="1" key="1">
    <citation type="submission" date="2021-06" db="EMBL/GenBank/DDBJ databases">
        <authorList>
            <person name="Kallberg Y."/>
            <person name="Tangrot J."/>
            <person name="Rosling A."/>
        </authorList>
    </citation>
    <scope>NUCLEOTIDE SEQUENCE</scope>
    <source>
        <strain evidence="1">87-6 pot B 2015</strain>
    </source>
</reference>
<evidence type="ECO:0000313" key="2">
    <source>
        <dbReference type="Proteomes" id="UP000789375"/>
    </source>
</evidence>
<sequence>MNILSENNTRLSYAYMEPIILIQNLKNHDILIDNRMNKPDEDLLLKENEISIAINIASKQT</sequence>
<dbReference type="Proteomes" id="UP000789375">
    <property type="component" value="Unassembled WGS sequence"/>
</dbReference>
<organism evidence="1 2">
    <name type="scientific">Funneliformis mosseae</name>
    <name type="common">Endomycorrhizal fungus</name>
    <name type="synonym">Glomus mosseae</name>
    <dbReference type="NCBI Taxonomy" id="27381"/>
    <lineage>
        <taxon>Eukaryota</taxon>
        <taxon>Fungi</taxon>
        <taxon>Fungi incertae sedis</taxon>
        <taxon>Mucoromycota</taxon>
        <taxon>Glomeromycotina</taxon>
        <taxon>Glomeromycetes</taxon>
        <taxon>Glomerales</taxon>
        <taxon>Glomeraceae</taxon>
        <taxon>Funneliformis</taxon>
    </lineage>
</organism>
<protein>
    <submittedName>
        <fullName evidence="1">11980_t:CDS:1</fullName>
    </submittedName>
</protein>
<comment type="caution">
    <text evidence="1">The sequence shown here is derived from an EMBL/GenBank/DDBJ whole genome shotgun (WGS) entry which is preliminary data.</text>
</comment>
<evidence type="ECO:0000313" key="1">
    <source>
        <dbReference type="EMBL" id="CAG8698416.1"/>
    </source>
</evidence>